<keyword evidence="3" id="KW-1133">Transmembrane helix</keyword>
<dbReference type="FunFam" id="3.30.70.270:FF:000001">
    <property type="entry name" value="Diguanylate cyclase domain protein"/>
    <property type="match status" value="1"/>
</dbReference>
<dbReference type="RefSeq" id="WP_015902376.1">
    <property type="nucleotide sequence ID" value="NC_012115.1"/>
</dbReference>
<dbReference type="InterPro" id="IPR000160">
    <property type="entry name" value="GGDEF_dom"/>
</dbReference>
<dbReference type="GO" id="GO:0052621">
    <property type="term" value="F:diguanylate cyclase activity"/>
    <property type="evidence" value="ECO:0007669"/>
    <property type="project" value="UniProtKB-EC"/>
</dbReference>
<dbReference type="SUPFAM" id="SSF55073">
    <property type="entry name" value="Nucleotide cyclase"/>
    <property type="match status" value="1"/>
</dbReference>
<dbReference type="NCBIfam" id="TIGR00254">
    <property type="entry name" value="GGDEF"/>
    <property type="match status" value="1"/>
</dbReference>
<dbReference type="Pfam" id="PF11845">
    <property type="entry name" value="Tll0287-like"/>
    <property type="match status" value="1"/>
</dbReference>
<organism evidence="5 6">
    <name type="scientific">Nautilia profundicola (strain ATCC BAA-1463 / DSM 18972 / AmH)</name>
    <dbReference type="NCBI Taxonomy" id="598659"/>
    <lineage>
        <taxon>Bacteria</taxon>
        <taxon>Pseudomonadati</taxon>
        <taxon>Campylobacterota</taxon>
        <taxon>Epsilonproteobacteria</taxon>
        <taxon>Nautiliales</taxon>
        <taxon>Nautiliaceae</taxon>
        <taxon>Nautilia</taxon>
    </lineage>
</organism>
<sequence>MLPHNKKLLIYIAVLFIILYSIITVSFYYILKNIAINQNEKKLHNILLYEQAQKNYIDKYQKKYIYYLQSKNALPKDFFDPVLMSATFITRQTLEEYNKLRKQENLPLIKYKIASDNPRNPINKADEFELKILDKFNKKEIDIFSKKMKINGKDYIYYAIPVVPNNKTCMKCHSDPNLAPKDLIKKYGDKAGFHEKIGHIRALLSLTLPLEEEYALIKKISMIFNIILLGLFIFTYIIIYLIILKLDKKDKQIIESSYIDELTQIFNRKKFNTDIKNNIKNSDTQTPYLMLIDIDHFKKINDTHGHPVGDYVLEQLSKLISDNIRSNDKFYRIGGEEFAIISNQKSNEDEMKFAEKIKKIIENYNFEKAGDITISIGFTKYQPNESYHKWYKRADEALYEAKKTRNTIVEK</sequence>
<accession>B9L5U9</accession>
<name>B9L5U9_NAUPA</name>
<dbReference type="eggNOG" id="COG2199">
    <property type="taxonomic scope" value="Bacteria"/>
</dbReference>
<dbReference type="PANTHER" id="PTHR45138:SF9">
    <property type="entry name" value="DIGUANYLATE CYCLASE DGCM-RELATED"/>
    <property type="match status" value="1"/>
</dbReference>
<dbReference type="Proteomes" id="UP000000448">
    <property type="component" value="Chromosome"/>
</dbReference>
<dbReference type="STRING" id="598659.NAMH_1344"/>
<dbReference type="PANTHER" id="PTHR45138">
    <property type="entry name" value="REGULATORY COMPONENTS OF SENSORY TRANSDUCTION SYSTEM"/>
    <property type="match status" value="1"/>
</dbReference>
<comment type="catalytic activity">
    <reaction evidence="2">
        <text>2 GTP = 3',3'-c-di-GMP + 2 diphosphate</text>
        <dbReference type="Rhea" id="RHEA:24898"/>
        <dbReference type="ChEBI" id="CHEBI:33019"/>
        <dbReference type="ChEBI" id="CHEBI:37565"/>
        <dbReference type="ChEBI" id="CHEBI:58805"/>
        <dbReference type="EC" id="2.7.7.65"/>
    </reaction>
</comment>
<feature type="domain" description="GGDEF" evidence="4">
    <location>
        <begin position="285"/>
        <end position="411"/>
    </location>
</feature>
<dbReference type="SMART" id="SM00267">
    <property type="entry name" value="GGDEF"/>
    <property type="match status" value="1"/>
</dbReference>
<dbReference type="InterPro" id="IPR050469">
    <property type="entry name" value="Diguanylate_Cyclase"/>
</dbReference>
<dbReference type="InterPro" id="IPR043128">
    <property type="entry name" value="Rev_trsase/Diguanyl_cyclase"/>
</dbReference>
<dbReference type="HOGENOM" id="CLU_668744_0_0_7"/>
<dbReference type="InterPro" id="IPR029787">
    <property type="entry name" value="Nucleotide_cyclase"/>
</dbReference>
<dbReference type="CDD" id="cd01949">
    <property type="entry name" value="GGDEF"/>
    <property type="match status" value="1"/>
</dbReference>
<gene>
    <name evidence="5" type="ordered locus">NAMH_1344</name>
</gene>
<dbReference type="Gene3D" id="3.30.70.270">
    <property type="match status" value="1"/>
</dbReference>
<proteinExistence type="predicted"/>
<dbReference type="AlphaFoldDB" id="B9L5U9"/>
<evidence type="ECO:0000259" key="4">
    <source>
        <dbReference type="PROSITE" id="PS50887"/>
    </source>
</evidence>
<keyword evidence="3" id="KW-0812">Transmembrane</keyword>
<protein>
    <recommendedName>
        <fullName evidence="1">diguanylate cyclase</fullName>
        <ecNumber evidence="1">2.7.7.65</ecNumber>
    </recommendedName>
</protein>
<dbReference type="Pfam" id="PF00990">
    <property type="entry name" value="GGDEF"/>
    <property type="match status" value="1"/>
</dbReference>
<evidence type="ECO:0000313" key="6">
    <source>
        <dbReference type="Proteomes" id="UP000000448"/>
    </source>
</evidence>
<dbReference type="InterPro" id="IPR021796">
    <property type="entry name" value="Tll0287-like_dom"/>
</dbReference>
<dbReference type="PROSITE" id="PS50887">
    <property type="entry name" value="GGDEF"/>
    <property type="match status" value="1"/>
</dbReference>
<dbReference type="EC" id="2.7.7.65" evidence="1"/>
<keyword evidence="6" id="KW-1185">Reference proteome</keyword>
<feature type="transmembrane region" description="Helical" evidence="3">
    <location>
        <begin position="9"/>
        <end position="31"/>
    </location>
</feature>
<evidence type="ECO:0000256" key="3">
    <source>
        <dbReference type="SAM" id="Phobius"/>
    </source>
</evidence>
<evidence type="ECO:0000256" key="1">
    <source>
        <dbReference type="ARBA" id="ARBA00012528"/>
    </source>
</evidence>
<keyword evidence="3" id="KW-0472">Membrane</keyword>
<dbReference type="EMBL" id="CP001279">
    <property type="protein sequence ID" value="ACM93324.1"/>
    <property type="molecule type" value="Genomic_DNA"/>
</dbReference>
<dbReference type="OrthoDB" id="9812260at2"/>
<evidence type="ECO:0000256" key="2">
    <source>
        <dbReference type="ARBA" id="ARBA00034247"/>
    </source>
</evidence>
<reference evidence="5 6" key="1">
    <citation type="journal article" date="2009" name="PLoS Genet.">
        <title>Adaptations to submarine hydrothermal environments exemplified by the genome of Nautilia profundicola.</title>
        <authorList>
            <person name="Campbell B.J."/>
            <person name="Smith J.L."/>
            <person name="Hanson T.E."/>
            <person name="Klotz M.G."/>
            <person name="Stein L.Y."/>
            <person name="Lee C.K."/>
            <person name="Wu D."/>
            <person name="Robinson J.M."/>
            <person name="Khouri H.M."/>
            <person name="Eisen J.A."/>
            <person name="Cary S.C."/>
        </authorList>
    </citation>
    <scope>NUCLEOTIDE SEQUENCE [LARGE SCALE GENOMIC DNA]</scope>
    <source>
        <strain evidence="6">ATCC BAA-1463 / DSM 18972 / AmH</strain>
    </source>
</reference>
<dbReference type="KEGG" id="nam:NAMH_1344"/>
<evidence type="ECO:0000313" key="5">
    <source>
        <dbReference type="EMBL" id="ACM93324.1"/>
    </source>
</evidence>
<feature type="transmembrane region" description="Helical" evidence="3">
    <location>
        <begin position="222"/>
        <end position="243"/>
    </location>
</feature>